<name>A0A0F9SDZ2_9ZZZZ</name>
<keyword evidence="1" id="KW-1133">Transmembrane helix</keyword>
<keyword evidence="1" id="KW-0812">Transmembrane</keyword>
<feature type="transmembrane region" description="Helical" evidence="1">
    <location>
        <begin position="20"/>
        <end position="46"/>
    </location>
</feature>
<organism evidence="2">
    <name type="scientific">marine sediment metagenome</name>
    <dbReference type="NCBI Taxonomy" id="412755"/>
    <lineage>
        <taxon>unclassified sequences</taxon>
        <taxon>metagenomes</taxon>
        <taxon>ecological metagenomes</taxon>
    </lineage>
</organism>
<evidence type="ECO:0000313" key="2">
    <source>
        <dbReference type="EMBL" id="KKN27608.1"/>
    </source>
</evidence>
<comment type="caution">
    <text evidence="2">The sequence shown here is derived from an EMBL/GenBank/DDBJ whole genome shotgun (WGS) entry which is preliminary data.</text>
</comment>
<dbReference type="EMBL" id="LAZR01002622">
    <property type="protein sequence ID" value="KKN27608.1"/>
    <property type="molecule type" value="Genomic_DNA"/>
</dbReference>
<protein>
    <submittedName>
        <fullName evidence="2">Uncharacterized protein</fullName>
    </submittedName>
</protein>
<dbReference type="AlphaFoldDB" id="A0A0F9SDZ2"/>
<gene>
    <name evidence="2" type="ORF">LCGC14_0862950</name>
</gene>
<sequence length="122" mass="14402">MKKELKLSEKLNPLVYMLDMLLMVSIGVTSMVCVILVIKYIFEIFALNYISNIDGIKYVFRIIGFISFALITLFLMDRWYKQNPLNVRRELDGTIWGWICFIIFIVILFFLGWSIKIFVDVT</sequence>
<evidence type="ECO:0000256" key="1">
    <source>
        <dbReference type="SAM" id="Phobius"/>
    </source>
</evidence>
<feature type="transmembrane region" description="Helical" evidence="1">
    <location>
        <begin position="95"/>
        <end position="119"/>
    </location>
</feature>
<feature type="transmembrane region" description="Helical" evidence="1">
    <location>
        <begin position="58"/>
        <end position="75"/>
    </location>
</feature>
<reference evidence="2" key="1">
    <citation type="journal article" date="2015" name="Nature">
        <title>Complex archaea that bridge the gap between prokaryotes and eukaryotes.</title>
        <authorList>
            <person name="Spang A."/>
            <person name="Saw J.H."/>
            <person name="Jorgensen S.L."/>
            <person name="Zaremba-Niedzwiedzka K."/>
            <person name="Martijn J."/>
            <person name="Lind A.E."/>
            <person name="van Eijk R."/>
            <person name="Schleper C."/>
            <person name="Guy L."/>
            <person name="Ettema T.J."/>
        </authorList>
    </citation>
    <scope>NUCLEOTIDE SEQUENCE</scope>
</reference>
<keyword evidence="1" id="KW-0472">Membrane</keyword>
<accession>A0A0F9SDZ2</accession>
<proteinExistence type="predicted"/>